<protein>
    <submittedName>
        <fullName evidence="5">AraC family transcriptional regulator</fullName>
    </submittedName>
</protein>
<keyword evidence="3" id="KW-0804">Transcription</keyword>
<organism evidence="5 6">
    <name type="scientific">Lacrimispora xylanolytica</name>
    <dbReference type="NCBI Taxonomy" id="29375"/>
    <lineage>
        <taxon>Bacteria</taxon>
        <taxon>Bacillati</taxon>
        <taxon>Bacillota</taxon>
        <taxon>Clostridia</taxon>
        <taxon>Lachnospirales</taxon>
        <taxon>Lachnospiraceae</taxon>
        <taxon>Lacrimispora</taxon>
    </lineage>
</organism>
<dbReference type="RefSeq" id="WP_268116029.1">
    <property type="nucleotide sequence ID" value="NZ_CP113524.1"/>
</dbReference>
<evidence type="ECO:0000256" key="2">
    <source>
        <dbReference type="ARBA" id="ARBA00023125"/>
    </source>
</evidence>
<dbReference type="PANTHER" id="PTHR47893">
    <property type="entry name" value="REGULATORY PROTEIN PCHR"/>
    <property type="match status" value="1"/>
</dbReference>
<accession>A0ABY7AEF1</accession>
<dbReference type="InterPro" id="IPR009057">
    <property type="entry name" value="Homeodomain-like_sf"/>
</dbReference>
<feature type="domain" description="HTH araC/xylS-type" evidence="4">
    <location>
        <begin position="222"/>
        <end position="320"/>
    </location>
</feature>
<dbReference type="SUPFAM" id="SSF46689">
    <property type="entry name" value="Homeodomain-like"/>
    <property type="match status" value="1"/>
</dbReference>
<dbReference type="InterPro" id="IPR018060">
    <property type="entry name" value="HTH_AraC"/>
</dbReference>
<proteinExistence type="predicted"/>
<keyword evidence="2" id="KW-0238">DNA-binding</keyword>
<evidence type="ECO:0000256" key="3">
    <source>
        <dbReference type="ARBA" id="ARBA00023163"/>
    </source>
</evidence>
<evidence type="ECO:0000313" key="6">
    <source>
        <dbReference type="Proteomes" id="UP001163115"/>
    </source>
</evidence>
<dbReference type="PROSITE" id="PS01124">
    <property type="entry name" value="HTH_ARAC_FAMILY_2"/>
    <property type="match status" value="1"/>
</dbReference>
<dbReference type="PRINTS" id="PR00032">
    <property type="entry name" value="HTHARAC"/>
</dbReference>
<dbReference type="InterPro" id="IPR053142">
    <property type="entry name" value="PchR_regulatory_protein"/>
</dbReference>
<evidence type="ECO:0000313" key="5">
    <source>
        <dbReference type="EMBL" id="WAJ25110.1"/>
    </source>
</evidence>
<keyword evidence="1" id="KW-0805">Transcription regulation</keyword>
<dbReference type="InterPro" id="IPR020449">
    <property type="entry name" value="Tscrpt_reg_AraC-type_HTH"/>
</dbReference>
<dbReference type="EMBL" id="CP113524">
    <property type="protein sequence ID" value="WAJ25110.1"/>
    <property type="molecule type" value="Genomic_DNA"/>
</dbReference>
<gene>
    <name evidence="5" type="ORF">OW255_06255</name>
</gene>
<reference evidence="5" key="1">
    <citation type="submission" date="2022-11" db="EMBL/GenBank/DDBJ databases">
        <title>Lacrimispora xylanolytica sy1, complete genome.</title>
        <authorList>
            <person name="Choi S."/>
        </authorList>
    </citation>
    <scope>NUCLEOTIDE SEQUENCE</scope>
    <source>
        <strain evidence="5">Sy1</strain>
    </source>
</reference>
<name>A0ABY7AEF1_9FIRM</name>
<dbReference type="SMART" id="SM00342">
    <property type="entry name" value="HTH_ARAC"/>
    <property type="match status" value="1"/>
</dbReference>
<keyword evidence="6" id="KW-1185">Reference proteome</keyword>
<dbReference type="Gene3D" id="1.10.10.60">
    <property type="entry name" value="Homeodomain-like"/>
    <property type="match status" value="1"/>
</dbReference>
<dbReference type="Proteomes" id="UP001163115">
    <property type="component" value="Chromosome"/>
</dbReference>
<sequence length="323" mass="36949">MEYTDEYNLGWGAFSKHFGFDTKREGNYAMHTVPGNWENGWITEVNPAKGLFIASAWFKADEKLDYKMFTEKPCLLILCIDTGDMTITQKGKKAKTLSPFTQLIISKGTPLRLTIPAGMHMCFTSVLIFDSCIDNFLSATGYSYPIRVLDAVKWKPGNIDAPNVMLVMEQLRWGVRGNRLPLPAYLLKAMELLFLFAHNKDKEAKKPERRKYVTWSDEIKLYRVKERIDESPLSLPSNEELCRIAQMSESKLRISFKSLYGKTLYSYIRESIMKRAMQMLADDDLNIKNIAHLCGYENAAKFAAAFKEVHGITPSEFRKGFGL</sequence>
<dbReference type="PANTHER" id="PTHR47893:SF1">
    <property type="entry name" value="REGULATORY PROTEIN PCHR"/>
    <property type="match status" value="1"/>
</dbReference>
<evidence type="ECO:0000256" key="1">
    <source>
        <dbReference type="ARBA" id="ARBA00023015"/>
    </source>
</evidence>
<dbReference type="Pfam" id="PF12833">
    <property type="entry name" value="HTH_18"/>
    <property type="match status" value="1"/>
</dbReference>
<evidence type="ECO:0000259" key="4">
    <source>
        <dbReference type="PROSITE" id="PS01124"/>
    </source>
</evidence>